<reference evidence="2" key="1">
    <citation type="submission" date="2020-05" db="EMBL/GenBank/DDBJ databases">
        <title>Mycena genomes resolve the evolution of fungal bioluminescence.</title>
        <authorList>
            <person name="Tsai I.J."/>
        </authorList>
    </citation>
    <scope>NUCLEOTIDE SEQUENCE</scope>
    <source>
        <strain evidence="2">160909Yilan</strain>
    </source>
</reference>
<evidence type="ECO:0000313" key="2">
    <source>
        <dbReference type="EMBL" id="KAF7376961.1"/>
    </source>
</evidence>
<feature type="region of interest" description="Disordered" evidence="1">
    <location>
        <begin position="69"/>
        <end position="106"/>
    </location>
</feature>
<dbReference type="Proteomes" id="UP000623467">
    <property type="component" value="Unassembled WGS sequence"/>
</dbReference>
<protein>
    <submittedName>
        <fullName evidence="2">Ketoreductase azaE</fullName>
    </submittedName>
</protein>
<dbReference type="InterPro" id="IPR036291">
    <property type="entry name" value="NAD(P)-bd_dom_sf"/>
</dbReference>
<keyword evidence="3" id="KW-1185">Reference proteome</keyword>
<dbReference type="AlphaFoldDB" id="A0A8H7DMU4"/>
<organism evidence="2 3">
    <name type="scientific">Mycena sanguinolenta</name>
    <dbReference type="NCBI Taxonomy" id="230812"/>
    <lineage>
        <taxon>Eukaryota</taxon>
        <taxon>Fungi</taxon>
        <taxon>Dikarya</taxon>
        <taxon>Basidiomycota</taxon>
        <taxon>Agaricomycotina</taxon>
        <taxon>Agaricomycetes</taxon>
        <taxon>Agaricomycetidae</taxon>
        <taxon>Agaricales</taxon>
        <taxon>Marasmiineae</taxon>
        <taxon>Mycenaceae</taxon>
        <taxon>Mycena</taxon>
    </lineage>
</organism>
<dbReference type="EMBL" id="JACAZH010000001">
    <property type="protein sequence ID" value="KAF7376961.1"/>
    <property type="molecule type" value="Genomic_DNA"/>
</dbReference>
<name>A0A8H7DMU4_9AGAR</name>
<evidence type="ECO:0000313" key="3">
    <source>
        <dbReference type="Proteomes" id="UP000623467"/>
    </source>
</evidence>
<dbReference type="OrthoDB" id="2735536at2759"/>
<feature type="compositionally biased region" description="Polar residues" evidence="1">
    <location>
        <begin position="69"/>
        <end position="86"/>
    </location>
</feature>
<dbReference type="SUPFAM" id="SSF51735">
    <property type="entry name" value="NAD(P)-binding Rossmann-fold domains"/>
    <property type="match status" value="1"/>
</dbReference>
<sequence length="182" mass="20438">MGRSALAMTKYRASKTLAERAAWDFVAKHKTEIGWDLVAINPPFVFGLRPPAQLLSRFLKICACNDIQPTTNDTRTSPSPSETLGTNLLDRRPRSRPRARSRAPQGGERIIVNAGPFVWQDWLDAAPDSLKLQKGVPGGGKDAVHLIRYNTDKAARLLEMEYHTMEETARDRVADWEARGWL</sequence>
<gene>
    <name evidence="2" type="ORF">MSAN_00113900</name>
</gene>
<evidence type="ECO:0000256" key="1">
    <source>
        <dbReference type="SAM" id="MobiDB-lite"/>
    </source>
</evidence>
<proteinExistence type="predicted"/>
<dbReference type="Gene3D" id="3.40.50.720">
    <property type="entry name" value="NAD(P)-binding Rossmann-like Domain"/>
    <property type="match status" value="1"/>
</dbReference>
<accession>A0A8H7DMU4</accession>
<comment type="caution">
    <text evidence="2">The sequence shown here is derived from an EMBL/GenBank/DDBJ whole genome shotgun (WGS) entry which is preliminary data.</text>
</comment>